<feature type="transmembrane region" description="Helical" evidence="1">
    <location>
        <begin position="64"/>
        <end position="87"/>
    </location>
</feature>
<gene>
    <name evidence="3" type="ORF">H9Q79_07515</name>
</gene>
<dbReference type="KEGG" id="whj:H9Q79_07515"/>
<evidence type="ECO:0000313" key="4">
    <source>
        <dbReference type="Proteomes" id="UP000515860"/>
    </source>
</evidence>
<dbReference type="AlphaFoldDB" id="A0A7G9GH26"/>
<evidence type="ECO:0000256" key="1">
    <source>
        <dbReference type="SAM" id="Phobius"/>
    </source>
</evidence>
<keyword evidence="1" id="KW-1133">Transmembrane helix</keyword>
<dbReference type="InterPro" id="IPR029787">
    <property type="entry name" value="Nucleotide_cyclase"/>
</dbReference>
<dbReference type="PANTHER" id="PTHR45138">
    <property type="entry name" value="REGULATORY COMPONENTS OF SENSORY TRANSDUCTION SYSTEM"/>
    <property type="match status" value="1"/>
</dbReference>
<name>A0A7G9GH26_9FIRM</name>
<dbReference type="SUPFAM" id="SSF55073">
    <property type="entry name" value="Nucleotide cyclase"/>
    <property type="match status" value="1"/>
</dbReference>
<dbReference type="Pfam" id="PF00990">
    <property type="entry name" value="GGDEF"/>
    <property type="match status" value="1"/>
</dbReference>
<dbReference type="GO" id="GO:1902201">
    <property type="term" value="P:negative regulation of bacterial-type flagellum-dependent cell motility"/>
    <property type="evidence" value="ECO:0007669"/>
    <property type="project" value="TreeGrafter"/>
</dbReference>
<protein>
    <submittedName>
        <fullName evidence="3">Diguanylate cyclase</fullName>
    </submittedName>
</protein>
<organism evidence="3 4">
    <name type="scientific">Wansuia hejianensis</name>
    <dbReference type="NCBI Taxonomy" id="2763667"/>
    <lineage>
        <taxon>Bacteria</taxon>
        <taxon>Bacillati</taxon>
        <taxon>Bacillota</taxon>
        <taxon>Clostridia</taxon>
        <taxon>Lachnospirales</taxon>
        <taxon>Lachnospiraceae</taxon>
        <taxon>Wansuia</taxon>
    </lineage>
</organism>
<dbReference type="PROSITE" id="PS50887">
    <property type="entry name" value="GGDEF"/>
    <property type="match status" value="1"/>
</dbReference>
<dbReference type="Proteomes" id="UP000515860">
    <property type="component" value="Chromosome"/>
</dbReference>
<dbReference type="PANTHER" id="PTHR45138:SF9">
    <property type="entry name" value="DIGUANYLATE CYCLASE DGCM-RELATED"/>
    <property type="match status" value="1"/>
</dbReference>
<dbReference type="InterPro" id="IPR050469">
    <property type="entry name" value="Diguanylate_Cyclase"/>
</dbReference>
<proteinExistence type="predicted"/>
<dbReference type="RefSeq" id="WP_147371456.1">
    <property type="nucleotide sequence ID" value="NZ_CP060635.1"/>
</dbReference>
<dbReference type="SMART" id="SM00267">
    <property type="entry name" value="GGDEF"/>
    <property type="match status" value="1"/>
</dbReference>
<evidence type="ECO:0000259" key="2">
    <source>
        <dbReference type="PROSITE" id="PS50887"/>
    </source>
</evidence>
<dbReference type="InterPro" id="IPR043128">
    <property type="entry name" value="Rev_trsase/Diguanyl_cyclase"/>
</dbReference>
<feature type="transmembrane region" description="Helical" evidence="1">
    <location>
        <begin position="31"/>
        <end position="52"/>
    </location>
</feature>
<feature type="transmembrane region" description="Helical" evidence="1">
    <location>
        <begin position="176"/>
        <end position="198"/>
    </location>
</feature>
<evidence type="ECO:0000313" key="3">
    <source>
        <dbReference type="EMBL" id="QNM10108.1"/>
    </source>
</evidence>
<reference evidence="3 4" key="1">
    <citation type="submission" date="2020-08" db="EMBL/GenBank/DDBJ databases">
        <authorList>
            <person name="Liu C."/>
            <person name="Sun Q."/>
        </authorList>
    </citation>
    <scope>NUCLEOTIDE SEQUENCE [LARGE SCALE GENOMIC DNA]</scope>
    <source>
        <strain evidence="3 4">NSJ-29</strain>
    </source>
</reference>
<dbReference type="CDD" id="cd01949">
    <property type="entry name" value="GGDEF"/>
    <property type="match status" value="1"/>
</dbReference>
<keyword evidence="1" id="KW-0812">Transmembrane</keyword>
<dbReference type="FunFam" id="3.30.70.270:FF:000001">
    <property type="entry name" value="Diguanylate cyclase domain protein"/>
    <property type="match status" value="1"/>
</dbReference>
<feature type="transmembrane region" description="Helical" evidence="1">
    <location>
        <begin position="128"/>
        <end position="145"/>
    </location>
</feature>
<dbReference type="GO" id="GO:0005886">
    <property type="term" value="C:plasma membrane"/>
    <property type="evidence" value="ECO:0007669"/>
    <property type="project" value="TreeGrafter"/>
</dbReference>
<keyword evidence="1" id="KW-0472">Membrane</keyword>
<feature type="domain" description="GGDEF" evidence="2">
    <location>
        <begin position="258"/>
        <end position="389"/>
    </location>
</feature>
<dbReference type="EMBL" id="CP060635">
    <property type="protein sequence ID" value="QNM10108.1"/>
    <property type="molecule type" value="Genomic_DNA"/>
</dbReference>
<dbReference type="NCBIfam" id="TIGR00254">
    <property type="entry name" value="GGDEF"/>
    <property type="match status" value="1"/>
</dbReference>
<dbReference type="Gene3D" id="3.30.70.270">
    <property type="match status" value="1"/>
</dbReference>
<accession>A0A7G9GH26</accession>
<feature type="transmembrane region" description="Helical" evidence="1">
    <location>
        <begin position="99"/>
        <end position="116"/>
    </location>
</feature>
<dbReference type="InterPro" id="IPR000160">
    <property type="entry name" value="GGDEF_dom"/>
</dbReference>
<keyword evidence="4" id="KW-1185">Reference proteome</keyword>
<sequence length="389" mass="44651">MRKIGIVQKIIFTPEEEERFQRSVERQIRRFLWIPVGILILFQIFNILHALIYTEFRLDTVPSRVYFCMYALMLTASLLAVGMLYVFSRPAAGERTGRILRLQYVFVVFLVAWSVAVTLYDQRVSDNISVYLVMVMSAAVLAYLPPGVFLPLYLLSEAFMIAGMPLFSSGQAGDHFGFYVNSAGMTLTSLFVSFYRYYSQRRDFKNRCIIEEKNQEIMEKSAELDFIANHDSLTGLLNRRFLIGFLHRIYQDSRQNQFLLGVYMIDIDNFKNYNDCYGHVMGDECLRRIADALGLQMDTGKLFRYGGEEFLVLKPDVRREDCDRIGEELRRCVEALKIKAADPGKVVTVSIGFSCGEARDEKGWESLLKKADSALYHAKRSGKNQVSGL</sequence>
<dbReference type="GO" id="GO:0043709">
    <property type="term" value="P:cell adhesion involved in single-species biofilm formation"/>
    <property type="evidence" value="ECO:0007669"/>
    <property type="project" value="TreeGrafter"/>
</dbReference>
<dbReference type="GO" id="GO:0052621">
    <property type="term" value="F:diguanylate cyclase activity"/>
    <property type="evidence" value="ECO:0007669"/>
    <property type="project" value="TreeGrafter"/>
</dbReference>